<dbReference type="EMBL" id="JAUFQU010000001">
    <property type="protein sequence ID" value="MDN3706814.1"/>
    <property type="molecule type" value="Genomic_DNA"/>
</dbReference>
<feature type="chain" id="PRO_5045684156" evidence="1">
    <location>
        <begin position="22"/>
        <end position="320"/>
    </location>
</feature>
<accession>A0ABT8CRL0</accession>
<organism evidence="2 3">
    <name type="scientific">Paenimyroides ceti</name>
    <dbReference type="NCBI Taxonomy" id="395087"/>
    <lineage>
        <taxon>Bacteria</taxon>
        <taxon>Pseudomonadati</taxon>
        <taxon>Bacteroidota</taxon>
        <taxon>Flavobacteriia</taxon>
        <taxon>Flavobacteriales</taxon>
        <taxon>Flavobacteriaceae</taxon>
        <taxon>Paenimyroides</taxon>
    </lineage>
</organism>
<comment type="caution">
    <text evidence="2">The sequence shown here is derived from an EMBL/GenBank/DDBJ whole genome shotgun (WGS) entry which is preliminary data.</text>
</comment>
<dbReference type="InterPro" id="IPR005901">
    <property type="entry name" value="GLPGLI"/>
</dbReference>
<evidence type="ECO:0000313" key="2">
    <source>
        <dbReference type="EMBL" id="MDN3706814.1"/>
    </source>
</evidence>
<keyword evidence="1" id="KW-0732">Signal</keyword>
<gene>
    <name evidence="2" type="ORF">QW060_06670</name>
</gene>
<proteinExistence type="predicted"/>
<reference evidence="3" key="1">
    <citation type="journal article" date="2019" name="Int. J. Syst. Evol. Microbiol.">
        <title>The Global Catalogue of Microorganisms (GCM) 10K type strain sequencing project: providing services to taxonomists for standard genome sequencing and annotation.</title>
        <authorList>
            <consortium name="The Broad Institute Genomics Platform"/>
            <consortium name="The Broad Institute Genome Sequencing Center for Infectious Disease"/>
            <person name="Wu L."/>
            <person name="Ma J."/>
        </authorList>
    </citation>
    <scope>NUCLEOTIDE SEQUENCE [LARGE SCALE GENOMIC DNA]</scope>
    <source>
        <strain evidence="3">CECT 7184</strain>
    </source>
</reference>
<dbReference type="Pfam" id="PF22252">
    <property type="entry name" value="PNGase_F-II_N"/>
    <property type="match status" value="1"/>
</dbReference>
<keyword evidence="3" id="KW-1185">Reference proteome</keyword>
<evidence type="ECO:0000256" key="1">
    <source>
        <dbReference type="SAM" id="SignalP"/>
    </source>
</evidence>
<dbReference type="RefSeq" id="WP_290364710.1">
    <property type="nucleotide sequence ID" value="NZ_JAUFQU010000001.1"/>
</dbReference>
<dbReference type="NCBIfam" id="TIGR01200">
    <property type="entry name" value="GLPGLI"/>
    <property type="match status" value="1"/>
</dbReference>
<dbReference type="Proteomes" id="UP001242368">
    <property type="component" value="Unassembled WGS sequence"/>
</dbReference>
<name>A0ABT8CRL0_9FLAO</name>
<sequence length="320" mass="37323">MILFRFLILSFFLCYSVSVLSQTNYNKDSLSGYIKYHSIAEQSPFSEKLININSFLDFNYKESFFIKNKLGMDSIADLGGTKYDDKSVLMTSPTHDETGYITYRNFETKEVSFNYQKVGPLPAYKVIDDWIEMEWNILEDTKIIAGKLAKKATTTFRGTDFIVWFTNDIPLPYGPLKLFGLPGVILEVWFDNKQQIIAYEVCYPCENINKIVPPPETLTKTIQEHVHIRDNFEYYLFLEMNKNSKGMIMLKEMPTEKGVLEKRKQNLEKIYEWENKKTKRLVKSSELRKMVSPKRNINESGDVKVNSFPSQITPSNYINQ</sequence>
<feature type="signal peptide" evidence="1">
    <location>
        <begin position="1"/>
        <end position="21"/>
    </location>
</feature>
<evidence type="ECO:0000313" key="3">
    <source>
        <dbReference type="Proteomes" id="UP001242368"/>
    </source>
</evidence>
<protein>
    <submittedName>
        <fullName evidence="2">GLPGLI family protein</fullName>
    </submittedName>
</protein>